<evidence type="ECO:0000313" key="3">
    <source>
        <dbReference type="Proteomes" id="UP001501295"/>
    </source>
</evidence>
<evidence type="ECO:0000256" key="1">
    <source>
        <dbReference type="SAM" id="SignalP"/>
    </source>
</evidence>
<comment type="caution">
    <text evidence="2">The sequence shown here is derived from an EMBL/GenBank/DDBJ whole genome shotgun (WGS) entry which is preliminary data.</text>
</comment>
<feature type="signal peptide" evidence="1">
    <location>
        <begin position="1"/>
        <end position="24"/>
    </location>
</feature>
<protein>
    <submittedName>
        <fullName evidence="2">Uncharacterized protein</fullName>
    </submittedName>
</protein>
<reference evidence="3" key="1">
    <citation type="journal article" date="2019" name="Int. J. Syst. Evol. Microbiol.">
        <title>The Global Catalogue of Microorganisms (GCM) 10K type strain sequencing project: providing services to taxonomists for standard genome sequencing and annotation.</title>
        <authorList>
            <consortium name="The Broad Institute Genomics Platform"/>
            <consortium name="The Broad Institute Genome Sequencing Center for Infectious Disease"/>
            <person name="Wu L."/>
            <person name="Ma J."/>
        </authorList>
    </citation>
    <scope>NUCLEOTIDE SEQUENCE [LARGE SCALE GENOMIC DNA]</scope>
    <source>
        <strain evidence="3">JCM 18956</strain>
    </source>
</reference>
<organism evidence="2 3">
    <name type="scientific">Frondihabitans cladoniiphilus</name>
    <dbReference type="NCBI Taxonomy" id="715785"/>
    <lineage>
        <taxon>Bacteria</taxon>
        <taxon>Bacillati</taxon>
        <taxon>Actinomycetota</taxon>
        <taxon>Actinomycetes</taxon>
        <taxon>Micrococcales</taxon>
        <taxon>Microbacteriaceae</taxon>
        <taxon>Frondihabitans</taxon>
    </lineage>
</organism>
<name>A0ABP8W2V7_9MICO</name>
<dbReference type="PROSITE" id="PS51257">
    <property type="entry name" value="PROKAR_LIPOPROTEIN"/>
    <property type="match status" value="1"/>
</dbReference>
<keyword evidence="3" id="KW-1185">Reference proteome</keyword>
<proteinExistence type="predicted"/>
<feature type="chain" id="PRO_5046930990" evidence="1">
    <location>
        <begin position="25"/>
        <end position="289"/>
    </location>
</feature>
<dbReference type="RefSeq" id="WP_345376253.1">
    <property type="nucleotide sequence ID" value="NZ_BAABLM010000005.1"/>
</dbReference>
<evidence type="ECO:0000313" key="2">
    <source>
        <dbReference type="EMBL" id="GAA4679163.1"/>
    </source>
</evidence>
<dbReference type="Proteomes" id="UP001501295">
    <property type="component" value="Unassembled WGS sequence"/>
</dbReference>
<gene>
    <name evidence="2" type="ORF">GCM10025780_25230</name>
</gene>
<sequence length="289" mass="31118">MNARQALGISTLALAALAISGCSAGDPEPEPSGFALPKVSITSQEDVVAKLDFAHGIANTPLDRISLDEPAFSMKQFHAVAVRTDECMVERGLEPVASKTNWSPYLDFEDRRWGGWSVDYASEYGVDAPPNAGPQFFDTLPLGVEYNKAFAQCDESAKDSLKTVFAFTEGAPQIDYRIRTGSSNLAENAPAGRKALASWHACEEKAGIVLDPQDGYPSAQYKAQGKEAEIHAAVVQAQCAVDTGAVQTLYDLQAKYEAAYLDQQATAVQAFVKKRKAVEKHLDAVIAGR</sequence>
<dbReference type="EMBL" id="BAABLM010000005">
    <property type="protein sequence ID" value="GAA4679163.1"/>
    <property type="molecule type" value="Genomic_DNA"/>
</dbReference>
<accession>A0ABP8W2V7</accession>
<keyword evidence="1" id="KW-0732">Signal</keyword>